<sequence length="395" mass="44681">MQRAHWKDQHDDDDTIHSDDVSTMAADESPRLGNGRPPQRPRGPSFSTRHVSKMTKQMLSALRLSGDVFFPLRRLVIIWRNGRWGQITTQWCETAIGRATSEACSGPLHPARPRQAEKRLKVFFQPATPPQSLPESASVLLQQKVLEYVLEHLAAFNAPQMRDYLKDENPDSDLYAARFREDTGPCGLKIVRWYVGGDFRPKWLEVEGGNDKPPEAEPPTQAATLTDMLCNYATGLPMVREDKGLHSRLQSLAFRTALATWLLEQCDEERRLGDAIRRWRGATEVLMPKTMGRRLLWWHLPLRSLLGLNVLSSTRSLPLSQTRHKTPQCLKLTGLGAWPRRPPDRDGRWKALTDKASGNGTKAPARKKQGERQVLNPTREVQRQEHNTATATASG</sequence>
<proteinExistence type="predicted"/>
<gene>
    <name evidence="2" type="ORF">Purlil1_13272</name>
</gene>
<evidence type="ECO:0000313" key="2">
    <source>
        <dbReference type="EMBL" id="KAK4072794.1"/>
    </source>
</evidence>
<accession>A0ABR0BEL3</accession>
<dbReference type="EMBL" id="JAWRVI010000191">
    <property type="protein sequence ID" value="KAK4072794.1"/>
    <property type="molecule type" value="Genomic_DNA"/>
</dbReference>
<evidence type="ECO:0000313" key="3">
    <source>
        <dbReference type="Proteomes" id="UP001287286"/>
    </source>
</evidence>
<reference evidence="2 3" key="1">
    <citation type="journal article" date="2024" name="Microbiol. Resour. Announc.">
        <title>Genome annotations for the ascomycete fungi Trichoderma harzianum, Trichoderma aggressivum, and Purpureocillium lilacinum.</title>
        <authorList>
            <person name="Beijen E.P.W."/>
            <person name="Ohm R.A."/>
        </authorList>
    </citation>
    <scope>NUCLEOTIDE SEQUENCE [LARGE SCALE GENOMIC DNA]</scope>
    <source>
        <strain evidence="2 3">CBS 150709</strain>
    </source>
</reference>
<organism evidence="2 3">
    <name type="scientific">Purpureocillium lilacinum</name>
    <name type="common">Paecilomyces lilacinus</name>
    <dbReference type="NCBI Taxonomy" id="33203"/>
    <lineage>
        <taxon>Eukaryota</taxon>
        <taxon>Fungi</taxon>
        <taxon>Dikarya</taxon>
        <taxon>Ascomycota</taxon>
        <taxon>Pezizomycotina</taxon>
        <taxon>Sordariomycetes</taxon>
        <taxon>Hypocreomycetidae</taxon>
        <taxon>Hypocreales</taxon>
        <taxon>Ophiocordycipitaceae</taxon>
        <taxon>Purpureocillium</taxon>
    </lineage>
</organism>
<dbReference type="Proteomes" id="UP001287286">
    <property type="component" value="Unassembled WGS sequence"/>
</dbReference>
<comment type="caution">
    <text evidence="2">The sequence shown here is derived from an EMBL/GenBank/DDBJ whole genome shotgun (WGS) entry which is preliminary data.</text>
</comment>
<evidence type="ECO:0000256" key="1">
    <source>
        <dbReference type="SAM" id="MobiDB-lite"/>
    </source>
</evidence>
<feature type="region of interest" description="Disordered" evidence="1">
    <location>
        <begin position="333"/>
        <end position="395"/>
    </location>
</feature>
<protein>
    <submittedName>
        <fullName evidence="2">Uncharacterized protein</fullName>
    </submittedName>
</protein>
<feature type="compositionally biased region" description="Basic and acidic residues" evidence="1">
    <location>
        <begin position="1"/>
        <end position="20"/>
    </location>
</feature>
<keyword evidence="3" id="KW-1185">Reference proteome</keyword>
<name>A0ABR0BEL3_PURLI</name>
<feature type="compositionally biased region" description="Basic and acidic residues" evidence="1">
    <location>
        <begin position="341"/>
        <end position="353"/>
    </location>
</feature>
<feature type="region of interest" description="Disordered" evidence="1">
    <location>
        <begin position="1"/>
        <end position="51"/>
    </location>
</feature>